<sequence>MKNWASEISKSSFFFNMKSKKLVVELTSTDGETGWTRHKYYIANIPENNIAVSTSTTPTSSGITWRNDVLDVTHSYELPDDASQFPRLPPKLPQGMVRIGIFKYGTFYQHNNQLLVYKTDENIFREEVDHFRRHSYVSTYANNHQLSGPNQPTTITAMNFDHNDFHYYRLAPPTGIPKDYEYRVDAFDDYNLTAFVSIICRRGGRQIQQLHKVQY</sequence>
<protein>
    <submittedName>
        <fullName evidence="1">Uncharacterized protein</fullName>
    </submittedName>
</protein>
<organism evidence="1 2">
    <name type="scientific">Sistotremastrum niveocremeum HHB9708</name>
    <dbReference type="NCBI Taxonomy" id="1314777"/>
    <lineage>
        <taxon>Eukaryota</taxon>
        <taxon>Fungi</taxon>
        <taxon>Dikarya</taxon>
        <taxon>Basidiomycota</taxon>
        <taxon>Agaricomycotina</taxon>
        <taxon>Agaricomycetes</taxon>
        <taxon>Sistotremastrales</taxon>
        <taxon>Sistotremastraceae</taxon>
        <taxon>Sertulicium</taxon>
        <taxon>Sertulicium niveocremeum</taxon>
    </lineage>
</organism>
<dbReference type="EMBL" id="KV419446">
    <property type="protein sequence ID" value="KZS87667.1"/>
    <property type="molecule type" value="Genomic_DNA"/>
</dbReference>
<proteinExistence type="predicted"/>
<dbReference type="Proteomes" id="UP000076722">
    <property type="component" value="Unassembled WGS sequence"/>
</dbReference>
<evidence type="ECO:0000313" key="1">
    <source>
        <dbReference type="EMBL" id="KZS87667.1"/>
    </source>
</evidence>
<gene>
    <name evidence="1" type="ORF">SISNIDRAFT_553099</name>
</gene>
<accession>A0A164NFS0</accession>
<dbReference type="AlphaFoldDB" id="A0A164NFS0"/>
<keyword evidence="2" id="KW-1185">Reference proteome</keyword>
<evidence type="ECO:0000313" key="2">
    <source>
        <dbReference type="Proteomes" id="UP000076722"/>
    </source>
</evidence>
<reference evidence="1 2" key="1">
    <citation type="journal article" date="2016" name="Mol. Biol. Evol.">
        <title>Comparative Genomics of Early-Diverging Mushroom-Forming Fungi Provides Insights into the Origins of Lignocellulose Decay Capabilities.</title>
        <authorList>
            <person name="Nagy L.G."/>
            <person name="Riley R."/>
            <person name="Tritt A."/>
            <person name="Adam C."/>
            <person name="Daum C."/>
            <person name="Floudas D."/>
            <person name="Sun H."/>
            <person name="Yadav J.S."/>
            <person name="Pangilinan J."/>
            <person name="Larsson K.H."/>
            <person name="Matsuura K."/>
            <person name="Barry K."/>
            <person name="Labutti K."/>
            <person name="Kuo R."/>
            <person name="Ohm R.A."/>
            <person name="Bhattacharya S.S."/>
            <person name="Shirouzu T."/>
            <person name="Yoshinaga Y."/>
            <person name="Martin F.M."/>
            <person name="Grigoriev I.V."/>
            <person name="Hibbett D.S."/>
        </authorList>
    </citation>
    <scope>NUCLEOTIDE SEQUENCE [LARGE SCALE GENOMIC DNA]</scope>
    <source>
        <strain evidence="1 2">HHB9708</strain>
    </source>
</reference>
<name>A0A164NFS0_9AGAM</name>